<reference evidence="5 6" key="1">
    <citation type="journal article" date="2014" name="Virology">
        <title>The complete genome sequence of the Alphaentomopoxvirus Anomala cuprea entomopoxvirus, including its terminal hairpin loop sequences, suggests a potentially unique mode of apoptosis inhibition and mode of DNA replication.</title>
        <authorList>
            <person name="Mitsuhashi W."/>
            <person name="Miyamoto K."/>
            <person name="Wada S."/>
        </authorList>
    </citation>
    <scope>NUCLEOTIDE SEQUENCE [LARGE SCALE GENOMIC DNA]</scope>
    <source>
        <strain evidence="5">CV6M</strain>
    </source>
</reference>
<dbReference type="SMART" id="SM00532">
    <property type="entry name" value="LIGANc"/>
    <property type="match status" value="1"/>
</dbReference>
<dbReference type="InterPro" id="IPR012340">
    <property type="entry name" value="NA-bd_OB-fold"/>
</dbReference>
<dbReference type="GeneID" id="18263520"/>
<dbReference type="Gene3D" id="3.30.470.30">
    <property type="entry name" value="DNA ligase/mRNA capping enzyme"/>
    <property type="match status" value="1"/>
</dbReference>
<dbReference type="Proteomes" id="UP000174145">
    <property type="component" value="Segment"/>
</dbReference>
<proteinExistence type="predicted"/>
<name>W6JLG4_9POXV</name>
<sequence length="531" mass="62766">MNLIDKIIKQKNIRRIYRILDELTYDEAQAIINILDDNYYAKNALISDELYDSIREYINNIFHDKPLCKKIGYIPDNKIKLKYYMGSENKTYVEDNKLFDWIKKYYTDNLVISSKADGISVLWDIINNKIYIRGDGHYGTDITQHFIKYFNYSDYIIDLENIKKKIFAIRGELVINKPEFRSKIAGVLNSKIIDEEFVKKIYFVAYEILDPRFSQDEQLNILTEYNIRTVKYEISKTDDVNYDYLRKLYSEMQDLEYEIDGLVIRNTNINKLVSSGNPDWSICYKQIGEIKITNVINIEWKLSKQNIYIPIAILNPIRFKDSIVKRVTCYNAKYVLNNKLGIGSKIEIIKRGEIIPKIHKIIEQSTDINFPQGKWVGLNIMYEGINKYSEIQKIISFFKTYNMKNINITMVKILYDKGIDSILKYLQYEFDITDKNIIKKKTYIDIIDAIKFIKNNVHNIPLFISSLSLPGLSYERACLIYHNFPDFLDEKKNIDYSTIKGIGNKLSEQLNYQISNNYEFIIECMKYMKLE</sequence>
<protein>
    <submittedName>
        <fullName evidence="5">Putative NAD+ dependent DNA ligase</fullName>
    </submittedName>
</protein>
<evidence type="ECO:0000313" key="5">
    <source>
        <dbReference type="EMBL" id="BAO49451.1"/>
    </source>
</evidence>
<dbReference type="SUPFAM" id="SSF50249">
    <property type="entry name" value="Nucleic acid-binding proteins"/>
    <property type="match status" value="1"/>
</dbReference>
<keyword evidence="6" id="KW-1185">Reference proteome</keyword>
<keyword evidence="2" id="KW-0235">DNA replication</keyword>
<dbReference type="Gene3D" id="2.40.50.140">
    <property type="entry name" value="Nucleic acid-binding proteins"/>
    <property type="match status" value="1"/>
</dbReference>
<feature type="domain" description="NAD-dependent DNA ligase N-terminal" evidence="4">
    <location>
        <begin position="8"/>
        <end position="393"/>
    </location>
</feature>
<evidence type="ECO:0000256" key="3">
    <source>
        <dbReference type="ARBA" id="ARBA00023027"/>
    </source>
</evidence>
<organism evidence="5 6">
    <name type="scientific">Alphaentomopoxvirus acuprea</name>
    <dbReference type="NCBI Taxonomy" id="62099"/>
    <lineage>
        <taxon>Viruses</taxon>
        <taxon>Varidnaviria</taxon>
        <taxon>Bamfordvirae</taxon>
        <taxon>Nucleocytoviricota</taxon>
        <taxon>Pokkesviricetes</taxon>
        <taxon>Chitovirales</taxon>
        <taxon>Poxviridae</taxon>
        <taxon>Entomopoxvirinae</taxon>
        <taxon>Alphaentomopoxvirus</taxon>
    </lineage>
</organism>
<dbReference type="InterPro" id="IPR004150">
    <property type="entry name" value="NAD_DNA_ligase_OB"/>
</dbReference>
<dbReference type="GO" id="GO:0003911">
    <property type="term" value="F:DNA ligase (NAD+) activity"/>
    <property type="evidence" value="ECO:0007669"/>
    <property type="project" value="InterPro"/>
</dbReference>
<evidence type="ECO:0000256" key="2">
    <source>
        <dbReference type="ARBA" id="ARBA00022705"/>
    </source>
</evidence>
<keyword evidence="3" id="KW-0520">NAD</keyword>
<dbReference type="GO" id="GO:0006260">
    <property type="term" value="P:DNA replication"/>
    <property type="evidence" value="ECO:0007669"/>
    <property type="project" value="UniProtKB-KW"/>
</dbReference>
<dbReference type="Pfam" id="PF03120">
    <property type="entry name" value="OB_DNA_ligase"/>
    <property type="match status" value="1"/>
</dbReference>
<dbReference type="RefSeq" id="YP_009001564.1">
    <property type="nucleotide sequence ID" value="NC_023426.1"/>
</dbReference>
<dbReference type="InterPro" id="IPR013840">
    <property type="entry name" value="DNAligase_N"/>
</dbReference>
<dbReference type="EMBL" id="AP013055">
    <property type="protein sequence ID" value="BAO49451.1"/>
    <property type="molecule type" value="Genomic_DNA"/>
</dbReference>
<dbReference type="SUPFAM" id="SSF56091">
    <property type="entry name" value="DNA ligase/mRNA capping enzyme, catalytic domain"/>
    <property type="match status" value="1"/>
</dbReference>
<accession>W6JLG4</accession>
<keyword evidence="1 5" id="KW-0436">Ligase</keyword>
<dbReference type="GO" id="GO:0006281">
    <property type="term" value="P:DNA repair"/>
    <property type="evidence" value="ECO:0007669"/>
    <property type="project" value="InterPro"/>
</dbReference>
<evidence type="ECO:0000256" key="1">
    <source>
        <dbReference type="ARBA" id="ARBA00022598"/>
    </source>
</evidence>
<dbReference type="OrthoDB" id="2744at10239"/>
<evidence type="ECO:0000259" key="4">
    <source>
        <dbReference type="SMART" id="SM00532"/>
    </source>
</evidence>
<evidence type="ECO:0000313" key="6">
    <source>
        <dbReference type="Proteomes" id="UP000174145"/>
    </source>
</evidence>
<dbReference type="KEGG" id="vg:18263520"/>